<comment type="caution">
    <text evidence="7">The sequence shown here is derived from an EMBL/GenBank/DDBJ whole genome shotgun (WGS) entry which is preliminary data.</text>
</comment>
<dbReference type="AlphaFoldDB" id="A0A8S1T792"/>
<accession>A0A8S1T792</accession>
<name>A0A8S1T792_PAROT</name>
<dbReference type="Pfam" id="PF13639">
    <property type="entry name" value="zf-RING_2"/>
    <property type="match status" value="1"/>
</dbReference>
<keyword evidence="2 4" id="KW-0863">Zinc-finger</keyword>
<feature type="coiled-coil region" evidence="5">
    <location>
        <begin position="60"/>
        <end position="87"/>
    </location>
</feature>
<dbReference type="GO" id="GO:0008270">
    <property type="term" value="F:zinc ion binding"/>
    <property type="evidence" value="ECO:0007669"/>
    <property type="project" value="UniProtKB-KW"/>
</dbReference>
<dbReference type="GO" id="GO:0061630">
    <property type="term" value="F:ubiquitin protein ligase activity"/>
    <property type="evidence" value="ECO:0007669"/>
    <property type="project" value="TreeGrafter"/>
</dbReference>
<evidence type="ECO:0000256" key="3">
    <source>
        <dbReference type="ARBA" id="ARBA00022833"/>
    </source>
</evidence>
<dbReference type="InterPro" id="IPR001841">
    <property type="entry name" value="Znf_RING"/>
</dbReference>
<dbReference type="EMBL" id="CAJJDP010000020">
    <property type="protein sequence ID" value="CAD8147507.1"/>
    <property type="molecule type" value="Genomic_DNA"/>
</dbReference>
<sequence length="249" mass="29272">MKSSKQEEDDQEFYQNFLNLLNDTKQSQKRNHVTFVIPNQNNFKNNQEHQKFTQKMKQSQQILTRKLDKQKESLNELHQEQDSQNQQNQQALFPFSPPFLFNSKQKPPSSRGKISLDFQIQQQNQPNFIKKQEVQQDFTKINKLSLEICSACLLPKQADHQCNDEYGLISCPYCGDHIVRNFLNDHLVDCIPYIENQFKNLETIDECSICTLELTTDLSTLHCTHTFHKSCIDAWKMKTQECPVCRKPI</sequence>
<dbReference type="PANTHER" id="PTHR45969:SF69">
    <property type="entry name" value="FINGER DOMAIN PROTEIN, PUTATIVE (AFU_ORTHOLOGUE AFUA_3G12190)-RELATED"/>
    <property type="match status" value="1"/>
</dbReference>
<dbReference type="PANTHER" id="PTHR45969">
    <property type="entry name" value="RING ZINC FINGER PROTEIN-RELATED"/>
    <property type="match status" value="1"/>
</dbReference>
<evidence type="ECO:0000313" key="8">
    <source>
        <dbReference type="Proteomes" id="UP000683925"/>
    </source>
</evidence>
<dbReference type="SMART" id="SM00184">
    <property type="entry name" value="RING"/>
    <property type="match status" value="1"/>
</dbReference>
<keyword evidence="1" id="KW-0479">Metal-binding</keyword>
<evidence type="ECO:0000313" key="7">
    <source>
        <dbReference type="EMBL" id="CAD8147507.1"/>
    </source>
</evidence>
<evidence type="ECO:0000256" key="5">
    <source>
        <dbReference type="SAM" id="Coils"/>
    </source>
</evidence>
<keyword evidence="3" id="KW-0862">Zinc</keyword>
<evidence type="ECO:0000256" key="4">
    <source>
        <dbReference type="PROSITE-ProRule" id="PRU00175"/>
    </source>
</evidence>
<evidence type="ECO:0000256" key="1">
    <source>
        <dbReference type="ARBA" id="ARBA00022723"/>
    </source>
</evidence>
<dbReference type="OMA" id="CIPYIEN"/>
<keyword evidence="5" id="KW-0175">Coiled coil</keyword>
<organism evidence="7 8">
    <name type="scientific">Paramecium octaurelia</name>
    <dbReference type="NCBI Taxonomy" id="43137"/>
    <lineage>
        <taxon>Eukaryota</taxon>
        <taxon>Sar</taxon>
        <taxon>Alveolata</taxon>
        <taxon>Ciliophora</taxon>
        <taxon>Intramacronucleata</taxon>
        <taxon>Oligohymenophorea</taxon>
        <taxon>Peniculida</taxon>
        <taxon>Parameciidae</taxon>
        <taxon>Paramecium</taxon>
    </lineage>
</organism>
<keyword evidence="8" id="KW-1185">Reference proteome</keyword>
<dbReference type="Proteomes" id="UP000683925">
    <property type="component" value="Unassembled WGS sequence"/>
</dbReference>
<dbReference type="GO" id="GO:0016567">
    <property type="term" value="P:protein ubiquitination"/>
    <property type="evidence" value="ECO:0007669"/>
    <property type="project" value="TreeGrafter"/>
</dbReference>
<evidence type="ECO:0000259" key="6">
    <source>
        <dbReference type="PROSITE" id="PS50089"/>
    </source>
</evidence>
<evidence type="ECO:0000256" key="2">
    <source>
        <dbReference type="ARBA" id="ARBA00022771"/>
    </source>
</evidence>
<proteinExistence type="predicted"/>
<dbReference type="OrthoDB" id="312290at2759"/>
<feature type="domain" description="RING-type" evidence="6">
    <location>
        <begin position="207"/>
        <end position="246"/>
    </location>
</feature>
<reference evidence="7" key="1">
    <citation type="submission" date="2021-01" db="EMBL/GenBank/DDBJ databases">
        <authorList>
            <consortium name="Genoscope - CEA"/>
            <person name="William W."/>
        </authorList>
    </citation>
    <scope>NUCLEOTIDE SEQUENCE</scope>
</reference>
<protein>
    <recommendedName>
        <fullName evidence="6">RING-type domain-containing protein</fullName>
    </recommendedName>
</protein>
<dbReference type="PROSITE" id="PS50089">
    <property type="entry name" value="ZF_RING_2"/>
    <property type="match status" value="1"/>
</dbReference>
<gene>
    <name evidence="7" type="ORF">POCTA_138.1.T0200056</name>
</gene>